<dbReference type="PANTHER" id="PTHR11803:SF39">
    <property type="entry name" value="2-IMINOBUTANOATE_2-IMINOPROPANOATE DEAMINASE"/>
    <property type="match status" value="1"/>
</dbReference>
<proteinExistence type="predicted"/>
<evidence type="ECO:0000313" key="2">
    <source>
        <dbReference type="Proteomes" id="UP000250831"/>
    </source>
</evidence>
<organism evidence="1 2">
    <name type="scientific">Sphingobacterium athyrii</name>
    <dbReference type="NCBI Taxonomy" id="2152717"/>
    <lineage>
        <taxon>Bacteria</taxon>
        <taxon>Pseudomonadati</taxon>
        <taxon>Bacteroidota</taxon>
        <taxon>Sphingobacteriia</taxon>
        <taxon>Sphingobacteriales</taxon>
        <taxon>Sphingobacteriaceae</taxon>
        <taxon>Sphingobacterium</taxon>
    </lineage>
</organism>
<protein>
    <submittedName>
        <fullName evidence="1">Uncharacterized protein</fullName>
    </submittedName>
</protein>
<dbReference type="GO" id="GO:0005829">
    <property type="term" value="C:cytosol"/>
    <property type="evidence" value="ECO:0007669"/>
    <property type="project" value="TreeGrafter"/>
</dbReference>
<dbReference type="AlphaFoldDB" id="A0A363NXG6"/>
<evidence type="ECO:0000313" key="1">
    <source>
        <dbReference type="EMBL" id="PUV25420.1"/>
    </source>
</evidence>
<dbReference type="CDD" id="cd00448">
    <property type="entry name" value="YjgF_YER057c_UK114_family"/>
    <property type="match status" value="1"/>
</dbReference>
<sequence>MSVRRYITLVRSRELCQQTIYWIIFFRSFVSENNQSDFQHITKTTSFLTDIKQFETVNKIYGSYFKNSLPARSTVEVSS</sequence>
<dbReference type="InterPro" id="IPR006175">
    <property type="entry name" value="YjgF/YER057c/UK114"/>
</dbReference>
<reference evidence="1 2" key="1">
    <citation type="submission" date="2018-04" db="EMBL/GenBank/DDBJ databases">
        <title>Sphingobacterium sp. M46 Genome.</title>
        <authorList>
            <person name="Cheng J."/>
            <person name="Li Y."/>
        </authorList>
    </citation>
    <scope>NUCLEOTIDE SEQUENCE [LARGE SCALE GENOMIC DNA]</scope>
    <source>
        <strain evidence="1 2">M46</strain>
    </source>
</reference>
<gene>
    <name evidence="1" type="ORF">DCO56_10365</name>
</gene>
<name>A0A363NXG6_9SPHI</name>
<dbReference type="InterPro" id="IPR035959">
    <property type="entry name" value="RutC-like_sf"/>
</dbReference>
<dbReference type="Gene3D" id="3.30.1330.40">
    <property type="entry name" value="RutC-like"/>
    <property type="match status" value="1"/>
</dbReference>
<dbReference type="PANTHER" id="PTHR11803">
    <property type="entry name" value="2-IMINOBUTANOATE/2-IMINOPROPANOATE DEAMINASE RIDA"/>
    <property type="match status" value="1"/>
</dbReference>
<dbReference type="SUPFAM" id="SSF55298">
    <property type="entry name" value="YjgF-like"/>
    <property type="match status" value="1"/>
</dbReference>
<comment type="caution">
    <text evidence="1">The sequence shown here is derived from an EMBL/GenBank/DDBJ whole genome shotgun (WGS) entry which is preliminary data.</text>
</comment>
<dbReference type="Pfam" id="PF01042">
    <property type="entry name" value="Ribonuc_L-PSP"/>
    <property type="match status" value="1"/>
</dbReference>
<keyword evidence="2" id="KW-1185">Reference proteome</keyword>
<dbReference type="Proteomes" id="UP000250831">
    <property type="component" value="Unassembled WGS sequence"/>
</dbReference>
<dbReference type="GO" id="GO:0019239">
    <property type="term" value="F:deaminase activity"/>
    <property type="evidence" value="ECO:0007669"/>
    <property type="project" value="TreeGrafter"/>
</dbReference>
<accession>A0A363NXG6</accession>
<dbReference type="EMBL" id="QCXX01000002">
    <property type="protein sequence ID" value="PUV25420.1"/>
    <property type="molecule type" value="Genomic_DNA"/>
</dbReference>